<evidence type="ECO:0000256" key="10">
    <source>
        <dbReference type="ARBA" id="ARBA00023004"/>
    </source>
</evidence>
<feature type="compositionally biased region" description="Low complexity" evidence="14">
    <location>
        <begin position="1912"/>
        <end position="1923"/>
    </location>
</feature>
<dbReference type="FunFam" id="1.10.150.60:FF:000016">
    <property type="entry name" value="Putative Lysine-specific demethylase 5B"/>
    <property type="match status" value="1"/>
</dbReference>
<name>A0A9W8B2D6_9FUNG</name>
<feature type="domain" description="ARID" evidence="16">
    <location>
        <begin position="120"/>
        <end position="213"/>
    </location>
</feature>
<feature type="compositionally biased region" description="Polar residues" evidence="14">
    <location>
        <begin position="315"/>
        <end position="327"/>
    </location>
</feature>
<dbReference type="InterPro" id="IPR003347">
    <property type="entry name" value="JmjC_dom"/>
</dbReference>
<dbReference type="SUPFAM" id="SSF51197">
    <property type="entry name" value="Clavaminate synthase-like"/>
    <property type="match status" value="1"/>
</dbReference>
<dbReference type="SMART" id="SM00558">
    <property type="entry name" value="JmjC"/>
    <property type="match status" value="1"/>
</dbReference>
<dbReference type="InterPro" id="IPR003349">
    <property type="entry name" value="JmjN"/>
</dbReference>
<dbReference type="Gene3D" id="2.60.120.650">
    <property type="entry name" value="Cupin"/>
    <property type="match status" value="2"/>
</dbReference>
<comment type="caution">
    <text evidence="19">The sequence shown here is derived from an EMBL/GenBank/DDBJ whole genome shotgun (WGS) entry which is preliminary data.</text>
</comment>
<dbReference type="InterPro" id="IPR013637">
    <property type="entry name" value="Lys_sp_deMease-like_dom"/>
</dbReference>
<gene>
    <name evidence="19" type="ORF">H4R34_002535</name>
</gene>
<feature type="domain" description="JmjC" evidence="18">
    <location>
        <begin position="485"/>
        <end position="651"/>
    </location>
</feature>
<evidence type="ECO:0000256" key="5">
    <source>
        <dbReference type="ARBA" id="ARBA00022723"/>
    </source>
</evidence>
<dbReference type="Pfam" id="PF02928">
    <property type="entry name" value="zf-C5HC2"/>
    <property type="match status" value="1"/>
</dbReference>
<dbReference type="GO" id="GO:0005634">
    <property type="term" value="C:nucleus"/>
    <property type="evidence" value="ECO:0007669"/>
    <property type="project" value="UniProtKB-SubCell"/>
</dbReference>
<dbReference type="Proteomes" id="UP001151582">
    <property type="component" value="Unassembled WGS sequence"/>
</dbReference>
<dbReference type="CDD" id="cd16100">
    <property type="entry name" value="ARID"/>
    <property type="match status" value="1"/>
</dbReference>
<dbReference type="SMART" id="SM00249">
    <property type="entry name" value="PHD"/>
    <property type="match status" value="3"/>
</dbReference>
<feature type="compositionally biased region" description="Low complexity" evidence="14">
    <location>
        <begin position="1709"/>
        <end position="1731"/>
    </location>
</feature>
<dbReference type="InterPro" id="IPR011011">
    <property type="entry name" value="Znf_FYVE_PHD"/>
</dbReference>
<dbReference type="InterPro" id="IPR019786">
    <property type="entry name" value="Zinc_finger_PHD-type_CS"/>
</dbReference>
<feature type="compositionally biased region" description="Pro residues" evidence="14">
    <location>
        <begin position="1956"/>
        <end position="1966"/>
    </location>
</feature>
<feature type="compositionally biased region" description="Basic residues" evidence="14">
    <location>
        <begin position="283"/>
        <end position="292"/>
    </location>
</feature>
<feature type="region of interest" description="Disordered" evidence="14">
    <location>
        <begin position="1708"/>
        <end position="1966"/>
    </location>
</feature>
<protein>
    <recommendedName>
        <fullName evidence="4">[histone H3]-trimethyl-L-lysine(4) demethylase</fullName>
        <ecNumber evidence="4">1.14.11.67</ecNumber>
    </recommendedName>
</protein>
<evidence type="ECO:0000256" key="7">
    <source>
        <dbReference type="ARBA" id="ARBA00022771"/>
    </source>
</evidence>
<feature type="compositionally biased region" description="Polar residues" evidence="14">
    <location>
        <begin position="915"/>
        <end position="926"/>
    </location>
</feature>
<feature type="compositionally biased region" description="Polar residues" evidence="14">
    <location>
        <begin position="1747"/>
        <end position="1762"/>
    </location>
</feature>
<accession>A0A9W8B2D6</accession>
<dbReference type="Pfam" id="PF02375">
    <property type="entry name" value="JmjN"/>
    <property type="match status" value="1"/>
</dbReference>
<dbReference type="Pfam" id="PF02373">
    <property type="entry name" value="JmjC"/>
    <property type="match status" value="1"/>
</dbReference>
<dbReference type="PROSITE" id="PS50016">
    <property type="entry name" value="ZF_PHD_2"/>
    <property type="match status" value="3"/>
</dbReference>
<keyword evidence="20" id="KW-1185">Reference proteome</keyword>
<feature type="domain" description="PHD-type" evidence="15">
    <location>
        <begin position="1643"/>
        <end position="1694"/>
    </location>
</feature>
<keyword evidence="7 13" id="KW-0863">Zinc-finger</keyword>
<evidence type="ECO:0000256" key="8">
    <source>
        <dbReference type="ARBA" id="ARBA00022833"/>
    </source>
</evidence>
<dbReference type="SUPFAM" id="SSF46774">
    <property type="entry name" value="ARID-like"/>
    <property type="match status" value="1"/>
</dbReference>
<dbReference type="InterPro" id="IPR001965">
    <property type="entry name" value="Znf_PHD"/>
</dbReference>
<evidence type="ECO:0000259" key="17">
    <source>
        <dbReference type="PROSITE" id="PS51183"/>
    </source>
</evidence>
<dbReference type="GO" id="GO:0000785">
    <property type="term" value="C:chromatin"/>
    <property type="evidence" value="ECO:0007669"/>
    <property type="project" value="TreeGrafter"/>
</dbReference>
<keyword evidence="6" id="KW-0677">Repeat</keyword>
<evidence type="ECO:0000313" key="20">
    <source>
        <dbReference type="Proteomes" id="UP001151582"/>
    </source>
</evidence>
<feature type="compositionally biased region" description="Basic and acidic residues" evidence="14">
    <location>
        <begin position="1824"/>
        <end position="1833"/>
    </location>
</feature>
<dbReference type="PROSITE" id="PS51183">
    <property type="entry name" value="JMJN"/>
    <property type="match status" value="1"/>
</dbReference>
<feature type="compositionally biased region" description="Basic and acidic residues" evidence="14">
    <location>
        <begin position="1899"/>
        <end position="1911"/>
    </location>
</feature>
<dbReference type="PANTHER" id="PTHR10694:SF33">
    <property type="entry name" value="LYSINE-SPECIFIC DEMETHYLASE 5"/>
    <property type="match status" value="1"/>
</dbReference>
<feature type="domain" description="PHD-type" evidence="15">
    <location>
        <begin position="341"/>
        <end position="391"/>
    </location>
</feature>
<evidence type="ECO:0000256" key="2">
    <source>
        <dbReference type="ARBA" id="ARBA00004123"/>
    </source>
</evidence>
<proteinExistence type="inferred from homology"/>
<dbReference type="InterPro" id="IPR048615">
    <property type="entry name" value="KDM5_C-hel"/>
</dbReference>
<dbReference type="SMART" id="SM01014">
    <property type="entry name" value="ARID"/>
    <property type="match status" value="1"/>
</dbReference>
<dbReference type="SUPFAM" id="SSF57903">
    <property type="entry name" value="FYVE/PHD zinc finger"/>
    <property type="match status" value="3"/>
</dbReference>
<dbReference type="OrthoDB" id="1678912at2759"/>
<dbReference type="Gene3D" id="1.10.150.60">
    <property type="entry name" value="ARID DNA-binding domain"/>
    <property type="match status" value="1"/>
</dbReference>
<feature type="compositionally biased region" description="Low complexity" evidence="14">
    <location>
        <begin position="1763"/>
        <end position="1783"/>
    </location>
</feature>
<feature type="compositionally biased region" description="Basic and acidic residues" evidence="14">
    <location>
        <begin position="293"/>
        <end position="302"/>
    </location>
</feature>
<evidence type="ECO:0000256" key="1">
    <source>
        <dbReference type="ARBA" id="ARBA00001954"/>
    </source>
</evidence>
<feature type="compositionally biased region" description="Basic and acidic residues" evidence="14">
    <location>
        <begin position="1845"/>
        <end position="1855"/>
    </location>
</feature>
<keyword evidence="5" id="KW-0479">Metal-binding</keyword>
<dbReference type="PROSITE" id="PS01359">
    <property type="entry name" value="ZF_PHD_1"/>
    <property type="match status" value="3"/>
</dbReference>
<evidence type="ECO:0000259" key="16">
    <source>
        <dbReference type="PROSITE" id="PS51011"/>
    </source>
</evidence>
<dbReference type="InterPro" id="IPR004198">
    <property type="entry name" value="Znf_C5HC2"/>
</dbReference>
<dbReference type="SMART" id="SM00501">
    <property type="entry name" value="BRIGHT"/>
    <property type="match status" value="1"/>
</dbReference>
<feature type="region of interest" description="Disordered" evidence="14">
    <location>
        <begin position="1329"/>
        <end position="1361"/>
    </location>
</feature>
<dbReference type="InterPro" id="IPR019787">
    <property type="entry name" value="Znf_PHD-finger"/>
</dbReference>
<evidence type="ECO:0000259" key="15">
    <source>
        <dbReference type="PROSITE" id="PS50016"/>
    </source>
</evidence>
<evidence type="ECO:0000256" key="9">
    <source>
        <dbReference type="ARBA" id="ARBA00023002"/>
    </source>
</evidence>
<reference evidence="19" key="1">
    <citation type="submission" date="2022-07" db="EMBL/GenBank/DDBJ databases">
        <title>Phylogenomic reconstructions and comparative analyses of Kickxellomycotina fungi.</title>
        <authorList>
            <person name="Reynolds N.K."/>
            <person name="Stajich J.E."/>
            <person name="Barry K."/>
            <person name="Grigoriev I.V."/>
            <person name="Crous P."/>
            <person name="Smith M.E."/>
        </authorList>
    </citation>
    <scope>NUCLEOTIDE SEQUENCE</scope>
    <source>
        <strain evidence="19">RSA 567</strain>
    </source>
</reference>
<evidence type="ECO:0000313" key="19">
    <source>
        <dbReference type="EMBL" id="KAJ1980202.1"/>
    </source>
</evidence>
<comment type="similarity">
    <text evidence="3">Belongs to the JARID1 histone demethylase family.</text>
</comment>
<feature type="domain" description="JmjN" evidence="17">
    <location>
        <begin position="55"/>
        <end position="96"/>
    </location>
</feature>
<sequence>MELSCKMMKKIQPLAHLAAPQTKAPPLDLASVRTAYNEPKPSTSAETRHFGLPEAPVFYPTPEEFVHPLKYIEKIRPVAEQAGICKIIPPTGWRPPFALDTETFRFHTRKQQLNSLEGKTRANLNYLEQLYKFHAQQGHPVTKIPQLAKRPIDLYALKKEVAQRGGYRQVTANKKWAEIGRVLKYARETCTSLSNSLKKAYCNIILPYEDYMERHKPQLSTPKPQDRPKTAVSSHSPAEQAIAPSLSPTGSAVSEAPSSQSTGVTPGDGDNGTLGGDASTPGSRRRSKRLKIERKASMDLDTHLPLASPPIKSAPLTQRSTSPQTPLKTPMKRSLALLESTDVCQVCGSSDHGDQMLLCDGCDHGFHMYCLDPPLKKVPKSDWYCLDCVLKAGEDFGFEEGSDYSLQAFQAKCNVFKRQWFASYYETANADELTEDKVPERVVEAEFWRLVDSPYEEVEVEYGADLHSMQHGSAFPTKERNPLDPYSLDPWNLNVIPILPESLFSYIKSDISGMMNPWLYVGMCFSTFCWHNEDHYTYSINYMHWGDTKTWYGIPGSNAEKFENTLRSAVPELFEQQPDLLFQLVTMLSPATLVKNQVEVFGLDQRPGQLVVTFPKAYHAGFNQGFNFAEAVNFALPDWLSFGLDGVQRYQVYHRLPVFSHDELLMTIATSDSLPVAKAEWLLPHLQALLNRELDARTAVRSSLSQTLHERIEEKDHVEEEYQCCHCKTFTYLSAVICTCSARVACLKHYQQLCQCSTRLPRTLRLRFSDETLRTIVSQTEAKALMPIKWVRRCRQLLLFDTLHLPPPGTLADRGQSLAMGPPEGLDHAFKPSLPLMCQLLCESERLPSVTPDARTLSRFVERALGWVQEAHDFLFVLFPGDSPSANGTRSSADRRLSYRTYYTHTSIPPAPFSSHDTPNNNSSNAGPHPDPAEAPASSTPPSDLSTSPLPLADADEKAVAHLGSMSQFHPGQLLSPSHSLEHLEALLLRGDQLRFDAPEFHYLQRLRHDALAFRHQAQATVNRLGQLYVYQPPAPLFALTQAGDMGKLTQLQTEIAHLDHVLAQGENVPVYLPELVDLQALRGELAWSLRAQTMLTRAASALHEDRSALRARWFDSEDKLSLDEFLQLLEDAVESAIPGENAVFVALRDAKRLGDEWSKTVSGFFHKAEVTLDEVADELEQCYSLLPYAPPVFVELQALGRQFADLDQRATDLVARMKQPDVTKRPLVSELKSTLEQFDNLYLHPPVFRPLTVSQLKDAMALIDSWILRGKKLFARGNMPKKWVEMLLEVEEAVNRCTAYAPALAVAYKVGMGDMGANNLLQQSAKGRPRPLLSSLTHDPEPWDSVATTKTKGRRHGNGKGSGPPLYCVCRQPEQGFMVECDICHEWYHGGCLKLSRRETKAQSYFVCPLCDPFHMEMPHPTKRPSLDTLIAHAREGEKLPVVTLELDPLVTIILAISKFRDLLRDALALHRMVTIPNTSFASKLTDADPAMSPSAKSPTLPGLLALDQALLRCGEGTEVSLPYEELELRTLMMHLRVELGSHDTIAQEWLRSVLPNERARIKQQLDHERRQQLHVRLSSPRLRASGSGRGWGRSRESAKARVDGSGPGTNGSSAFDDPNMIMAGQYRIRVLTMVFDDPAAVRHCLCQQTFNATQAMIACDTCHRWFHLTCVVVPVLSACTLDTYKCPVCSVRERVPYAFGDIRVVDESSASSSSGDGSNDDGSSSSESELTSTGHHATFAPPSMPATTSQDVTRQAQLHESTASSPSPMEPPSSSYLSPPSHALTSDGVTFDSPDLMGELPDMFVGENGHHGGSGGMSPHPLDSHTSHELPHSPQAPLTSSMDIDHAPNERSGEQPTQNGNGVGGSSDQPPMAATFDTPTTADCATFDPVPRPAIPSDHRTSSEPDRSHLSPQAPLASLLPTGSPLEQDPLPPATPQPLALGSSPHSDPIDSPSLPPPLARQLE</sequence>
<dbReference type="PROSITE" id="PS51011">
    <property type="entry name" value="ARID"/>
    <property type="match status" value="1"/>
</dbReference>
<dbReference type="CDD" id="cd15518">
    <property type="entry name" value="PHD_Ecm5p_Lid2p_like"/>
    <property type="match status" value="1"/>
</dbReference>
<organism evidence="19 20">
    <name type="scientific">Dimargaris verticillata</name>
    <dbReference type="NCBI Taxonomy" id="2761393"/>
    <lineage>
        <taxon>Eukaryota</taxon>
        <taxon>Fungi</taxon>
        <taxon>Fungi incertae sedis</taxon>
        <taxon>Zoopagomycota</taxon>
        <taxon>Kickxellomycotina</taxon>
        <taxon>Dimargaritomycetes</taxon>
        <taxon>Dimargaritales</taxon>
        <taxon>Dimargaritaceae</taxon>
        <taxon>Dimargaris</taxon>
    </lineage>
</organism>
<evidence type="ECO:0000259" key="18">
    <source>
        <dbReference type="PROSITE" id="PS51184"/>
    </source>
</evidence>
<dbReference type="GO" id="GO:0008270">
    <property type="term" value="F:zinc ion binding"/>
    <property type="evidence" value="ECO:0007669"/>
    <property type="project" value="UniProtKB-KW"/>
</dbReference>
<feature type="compositionally biased region" description="Low complexity" evidence="14">
    <location>
        <begin position="934"/>
        <end position="951"/>
    </location>
</feature>
<dbReference type="SMART" id="SM00545">
    <property type="entry name" value="JmjN"/>
    <property type="match status" value="1"/>
</dbReference>
<dbReference type="GO" id="GO:0034647">
    <property type="term" value="F:histone H3K4me/H3K4me2/H3K4me3 demethylase activity"/>
    <property type="evidence" value="ECO:0007669"/>
    <property type="project" value="UniProtKB-EC"/>
</dbReference>
<dbReference type="Pfam" id="PF01388">
    <property type="entry name" value="ARID"/>
    <property type="match status" value="1"/>
</dbReference>
<evidence type="ECO:0000256" key="13">
    <source>
        <dbReference type="PROSITE-ProRule" id="PRU00146"/>
    </source>
</evidence>
<evidence type="ECO:0000256" key="12">
    <source>
        <dbReference type="ARBA" id="ARBA00048734"/>
    </source>
</evidence>
<feature type="region of interest" description="Disordered" evidence="14">
    <location>
        <begin position="908"/>
        <end position="951"/>
    </location>
</feature>
<comment type="subcellular location">
    <subcellularLocation>
        <location evidence="2">Nucleus</location>
    </subcellularLocation>
</comment>
<dbReference type="PANTHER" id="PTHR10694">
    <property type="entry name" value="LYSINE-SPECIFIC DEMETHYLASE"/>
    <property type="match status" value="1"/>
</dbReference>
<feature type="domain" description="PHD-type" evidence="15">
    <location>
        <begin position="1366"/>
        <end position="1415"/>
    </location>
</feature>
<feature type="region of interest" description="Disordered" evidence="14">
    <location>
        <begin position="216"/>
        <end position="328"/>
    </location>
</feature>
<feature type="compositionally biased region" description="Polar residues" evidence="14">
    <location>
        <begin position="246"/>
        <end position="264"/>
    </location>
</feature>
<dbReference type="InterPro" id="IPR013083">
    <property type="entry name" value="Znf_RING/FYVE/PHD"/>
</dbReference>
<comment type="catalytic activity">
    <reaction evidence="12">
        <text>N(6),N(6),N(6)-trimethyl-L-lysyl(4)-[histone H3] + 3 2-oxoglutarate + 3 O2 = L-lysyl(4)-[histone H3] + 3 formaldehyde + 3 succinate + 3 CO2</text>
        <dbReference type="Rhea" id="RHEA:60208"/>
        <dbReference type="Rhea" id="RHEA-COMP:15537"/>
        <dbReference type="Rhea" id="RHEA-COMP:15547"/>
        <dbReference type="ChEBI" id="CHEBI:15379"/>
        <dbReference type="ChEBI" id="CHEBI:16526"/>
        <dbReference type="ChEBI" id="CHEBI:16810"/>
        <dbReference type="ChEBI" id="CHEBI:16842"/>
        <dbReference type="ChEBI" id="CHEBI:29969"/>
        <dbReference type="ChEBI" id="CHEBI:30031"/>
        <dbReference type="ChEBI" id="CHEBI:61961"/>
        <dbReference type="EC" id="1.14.11.67"/>
    </reaction>
</comment>
<dbReference type="Gene3D" id="3.30.40.10">
    <property type="entry name" value="Zinc/RING finger domain, C3HC4 (zinc finger)"/>
    <property type="match status" value="2"/>
</dbReference>
<keyword evidence="9" id="KW-0560">Oxidoreductase</keyword>
<keyword evidence="8" id="KW-0862">Zinc</keyword>
<dbReference type="EC" id="1.14.11.67" evidence="4"/>
<dbReference type="InterPro" id="IPR036431">
    <property type="entry name" value="ARID_dom_sf"/>
</dbReference>
<keyword evidence="11" id="KW-0539">Nucleus</keyword>
<evidence type="ECO:0000256" key="4">
    <source>
        <dbReference type="ARBA" id="ARBA00012902"/>
    </source>
</evidence>
<dbReference type="Pfam" id="PF00628">
    <property type="entry name" value="PHD"/>
    <property type="match status" value="3"/>
</dbReference>
<feature type="compositionally biased region" description="Basic and acidic residues" evidence="14">
    <location>
        <begin position="1595"/>
        <end position="1604"/>
    </location>
</feature>
<dbReference type="Pfam" id="PF08429">
    <property type="entry name" value="PLU-1"/>
    <property type="match status" value="1"/>
</dbReference>
<dbReference type="InterPro" id="IPR001606">
    <property type="entry name" value="ARID_dom"/>
</dbReference>
<evidence type="ECO:0000256" key="3">
    <source>
        <dbReference type="ARBA" id="ARBA00006801"/>
    </source>
</evidence>
<evidence type="ECO:0000256" key="11">
    <source>
        <dbReference type="ARBA" id="ARBA00023242"/>
    </source>
</evidence>
<dbReference type="GO" id="GO:0006355">
    <property type="term" value="P:regulation of DNA-templated transcription"/>
    <property type="evidence" value="ECO:0007669"/>
    <property type="project" value="TreeGrafter"/>
</dbReference>
<feature type="region of interest" description="Disordered" evidence="14">
    <location>
        <begin position="1584"/>
        <end position="1618"/>
    </location>
</feature>
<evidence type="ECO:0000256" key="6">
    <source>
        <dbReference type="ARBA" id="ARBA00022737"/>
    </source>
</evidence>
<dbReference type="GO" id="GO:0003677">
    <property type="term" value="F:DNA binding"/>
    <property type="evidence" value="ECO:0007669"/>
    <property type="project" value="InterPro"/>
</dbReference>
<keyword evidence="10" id="KW-0408">Iron</keyword>
<feature type="compositionally biased region" description="Low complexity" evidence="14">
    <location>
        <begin position="1939"/>
        <end position="1955"/>
    </location>
</feature>
<comment type="cofactor">
    <cofactor evidence="1">
        <name>Fe(2+)</name>
        <dbReference type="ChEBI" id="CHEBI:29033"/>
    </cofactor>
</comment>
<evidence type="ECO:0000256" key="14">
    <source>
        <dbReference type="SAM" id="MobiDB-lite"/>
    </source>
</evidence>
<dbReference type="Pfam" id="PF21323">
    <property type="entry name" value="KDM5_C-hel"/>
    <property type="match status" value="1"/>
</dbReference>
<dbReference type="PROSITE" id="PS51184">
    <property type="entry name" value="JMJC"/>
    <property type="match status" value="1"/>
</dbReference>
<dbReference type="EMBL" id="JANBQB010000179">
    <property type="protein sequence ID" value="KAJ1980202.1"/>
    <property type="molecule type" value="Genomic_DNA"/>
</dbReference>